<evidence type="ECO:0000256" key="2">
    <source>
        <dbReference type="ARBA" id="ARBA00006171"/>
    </source>
</evidence>
<dbReference type="SMR" id="A0A0K2GBU3"/>
<dbReference type="InterPro" id="IPR051600">
    <property type="entry name" value="Beta-PGM-like"/>
</dbReference>
<dbReference type="InterPro" id="IPR036412">
    <property type="entry name" value="HAD-like_sf"/>
</dbReference>
<evidence type="ECO:0000256" key="7">
    <source>
        <dbReference type="ARBA" id="ARBA00023277"/>
    </source>
</evidence>
<keyword evidence="7" id="KW-0119">Carbohydrate metabolism</keyword>
<accession>A0A0K2GBU3</accession>
<evidence type="ECO:0000256" key="1">
    <source>
        <dbReference type="ARBA" id="ARBA00001946"/>
    </source>
</evidence>
<dbReference type="SFLD" id="SFLDS00003">
    <property type="entry name" value="Haloacid_Dehalogenase"/>
    <property type="match status" value="1"/>
</dbReference>
<dbReference type="InterPro" id="IPR006439">
    <property type="entry name" value="HAD-SF_hydro_IA"/>
</dbReference>
<dbReference type="EMBL" id="CP011801">
    <property type="protein sequence ID" value="ALA58421.1"/>
    <property type="molecule type" value="Genomic_DNA"/>
</dbReference>
<dbReference type="InterPro" id="IPR023214">
    <property type="entry name" value="HAD_sf"/>
</dbReference>
<dbReference type="EC" id="5.4.2.6" evidence="9"/>
<dbReference type="NCBIfam" id="TIGR01509">
    <property type="entry name" value="HAD-SF-IA-v3"/>
    <property type="match status" value="1"/>
</dbReference>
<evidence type="ECO:0000313" key="12">
    <source>
        <dbReference type="Proteomes" id="UP000069205"/>
    </source>
</evidence>
<sequence>MTGAAEWSRFTAALFDMDGVLTRTACLHAQAWKWLFDDFLRRRAGAAAFRPFDEQDDYRRYVDGRLREDGVRAFLASRGVVLPAGGAGDPPDAETVAGLAARKETYFSALLDERGVAVYDDGVAFLRAVRAAGLRTAVVSASRHCKAVLASVGLLAELDAVVDGEDSRRLRLPGKPDPASFLEAARRLAVPPADGIVLEDALAGVEAGQRGGFGLVIGVDRSGHASALRAHGAHLVVSDLRRLLPAAASPAA</sequence>
<evidence type="ECO:0000256" key="6">
    <source>
        <dbReference type="ARBA" id="ARBA00023235"/>
    </source>
</evidence>
<evidence type="ECO:0000256" key="4">
    <source>
        <dbReference type="ARBA" id="ARBA00022723"/>
    </source>
</evidence>
<keyword evidence="5" id="KW-0460">Magnesium</keyword>
<dbReference type="Pfam" id="PF00702">
    <property type="entry name" value="Hydrolase"/>
    <property type="match status" value="1"/>
</dbReference>
<comment type="catalytic activity">
    <reaction evidence="8">
        <text>beta-D-glucose 1-phosphate = beta-D-glucose 6-phosphate</text>
        <dbReference type="Rhea" id="RHEA:20113"/>
        <dbReference type="ChEBI" id="CHEBI:57684"/>
        <dbReference type="ChEBI" id="CHEBI:58247"/>
        <dbReference type="EC" id="5.4.2.6"/>
    </reaction>
</comment>
<dbReference type="Gene3D" id="1.10.150.240">
    <property type="entry name" value="Putative phosphatase, domain 2"/>
    <property type="match status" value="1"/>
</dbReference>
<dbReference type="InterPro" id="IPR023198">
    <property type="entry name" value="PGP-like_dom2"/>
</dbReference>
<keyword evidence="4" id="KW-0479">Metal-binding</keyword>
<dbReference type="Proteomes" id="UP000069205">
    <property type="component" value="Chromosome"/>
</dbReference>
<evidence type="ECO:0000256" key="8">
    <source>
        <dbReference type="ARBA" id="ARBA00044926"/>
    </source>
</evidence>
<keyword evidence="12" id="KW-1185">Reference proteome</keyword>
<evidence type="ECO:0000256" key="3">
    <source>
        <dbReference type="ARBA" id="ARBA00022553"/>
    </source>
</evidence>
<dbReference type="SUPFAM" id="SSF56784">
    <property type="entry name" value="HAD-like"/>
    <property type="match status" value="1"/>
</dbReference>
<keyword evidence="6 11" id="KW-0413">Isomerase</keyword>
<dbReference type="SFLD" id="SFLDG01129">
    <property type="entry name" value="C1.5:_HAD__Beta-PGM__Phosphata"/>
    <property type="match status" value="1"/>
</dbReference>
<dbReference type="InterPro" id="IPR010976">
    <property type="entry name" value="B-phosphoglucomutase_hydrolase"/>
</dbReference>
<dbReference type="OrthoDB" id="9816160at2"/>
<dbReference type="RefSeq" id="WP_053379589.1">
    <property type="nucleotide sequence ID" value="NZ_CP011801.1"/>
</dbReference>
<dbReference type="STRING" id="42253.NITMOv2_2004"/>
<dbReference type="GO" id="GO:0016787">
    <property type="term" value="F:hydrolase activity"/>
    <property type="evidence" value="ECO:0007669"/>
    <property type="project" value="UniProtKB-KW"/>
</dbReference>
<proteinExistence type="inferred from homology"/>
<dbReference type="PATRIC" id="fig|42253.5.peg.1975"/>
<dbReference type="PANTHER" id="PTHR46193:SF18">
    <property type="entry name" value="HEXITOL PHOSPHATASE B"/>
    <property type="match status" value="1"/>
</dbReference>
<keyword evidence="3" id="KW-0597">Phosphoprotein</keyword>
<dbReference type="AlphaFoldDB" id="A0A0K2GBU3"/>
<dbReference type="NCBIfam" id="TIGR02009">
    <property type="entry name" value="PGMB-YQAB-SF"/>
    <property type="match status" value="1"/>
</dbReference>
<dbReference type="GO" id="GO:0008801">
    <property type="term" value="F:beta-phosphoglucomutase activity"/>
    <property type="evidence" value="ECO:0007669"/>
    <property type="project" value="UniProtKB-EC"/>
</dbReference>
<protein>
    <recommendedName>
        <fullName evidence="10">Beta-phosphoglucomutase</fullName>
        <ecNumber evidence="9">5.4.2.6</ecNumber>
    </recommendedName>
</protein>
<keyword evidence="11" id="KW-0378">Hydrolase</keyword>
<evidence type="ECO:0000256" key="5">
    <source>
        <dbReference type="ARBA" id="ARBA00022842"/>
    </source>
</evidence>
<evidence type="ECO:0000313" key="11">
    <source>
        <dbReference type="EMBL" id="ALA58421.1"/>
    </source>
</evidence>
<dbReference type="GO" id="GO:0046872">
    <property type="term" value="F:metal ion binding"/>
    <property type="evidence" value="ECO:0007669"/>
    <property type="project" value="UniProtKB-KW"/>
</dbReference>
<comment type="similarity">
    <text evidence="2">Belongs to the HAD-like hydrolase superfamily. CbbY/CbbZ/Gph/YieH family.</text>
</comment>
<dbReference type="PANTHER" id="PTHR46193">
    <property type="entry name" value="6-PHOSPHOGLUCONATE PHOSPHATASE"/>
    <property type="match status" value="1"/>
</dbReference>
<comment type="cofactor">
    <cofactor evidence="1">
        <name>Mg(2+)</name>
        <dbReference type="ChEBI" id="CHEBI:18420"/>
    </cofactor>
</comment>
<gene>
    <name evidence="11" type="ORF">NITMOv2_2004</name>
</gene>
<name>A0A0K2GBU3_NITMO</name>
<dbReference type="Gene3D" id="3.40.50.1000">
    <property type="entry name" value="HAD superfamily/HAD-like"/>
    <property type="match status" value="1"/>
</dbReference>
<evidence type="ECO:0000256" key="10">
    <source>
        <dbReference type="ARBA" id="ARBA00044991"/>
    </source>
</evidence>
<organism evidence="11 12">
    <name type="scientific">Nitrospira moscoviensis</name>
    <dbReference type="NCBI Taxonomy" id="42253"/>
    <lineage>
        <taxon>Bacteria</taxon>
        <taxon>Pseudomonadati</taxon>
        <taxon>Nitrospirota</taxon>
        <taxon>Nitrospiria</taxon>
        <taxon>Nitrospirales</taxon>
        <taxon>Nitrospiraceae</taxon>
        <taxon>Nitrospira</taxon>
    </lineage>
</organism>
<dbReference type="KEGG" id="nmv:NITMOv2_2004"/>
<evidence type="ECO:0000256" key="9">
    <source>
        <dbReference type="ARBA" id="ARBA00044968"/>
    </source>
</evidence>
<reference evidence="11 12" key="1">
    <citation type="journal article" date="2015" name="Proc. Natl. Acad. Sci. U.S.A.">
        <title>Expanded metabolic versatility of ubiquitous nitrite-oxidizing bacteria from the genus Nitrospira.</title>
        <authorList>
            <person name="Koch H."/>
            <person name="Lucker S."/>
            <person name="Albertsen M."/>
            <person name="Kitzinger K."/>
            <person name="Herbold C."/>
            <person name="Spieck E."/>
            <person name="Nielsen P.H."/>
            <person name="Wagner M."/>
            <person name="Daims H."/>
        </authorList>
    </citation>
    <scope>NUCLEOTIDE SEQUENCE [LARGE SCALE GENOMIC DNA]</scope>
    <source>
        <strain evidence="11 12">NSP M-1</strain>
    </source>
</reference>